<reference evidence="1" key="1">
    <citation type="submission" date="2012-12" db="EMBL/GenBank/DDBJ databases">
        <authorList>
            <person name="Pethick F.E."/>
            <person name="MacFadyen A.C."/>
            <person name="Tang Z."/>
            <person name="Sangal V."/>
            <person name="Tze-Tze L."/>
            <person name="Chu J."/>
            <person name="Guo M."/>
            <person name="Kirby R."/>
            <person name="Hoskisson P.A."/>
            <person name="Herron P.R."/>
            <person name="Hunter I.S."/>
        </authorList>
    </citation>
    <scope>NUCLEOTIDE SEQUENCE</scope>
    <source>
        <strain evidence="1">ATCC 10970</strain>
    </source>
</reference>
<protein>
    <submittedName>
        <fullName evidence="1">Uncharacterized protein</fullName>
    </submittedName>
</protein>
<reference evidence="1" key="2">
    <citation type="submission" date="2020-01" db="EMBL/GenBank/DDBJ databases">
        <authorList>
            <person name="Algora L."/>
            <person name="Schniete J.K."/>
            <person name="MacFadyen A."/>
            <person name="Hoskisson P.A."/>
            <person name="Hunter I.S."/>
            <person name="Herron P.R."/>
        </authorList>
    </citation>
    <scope>NUCLEOTIDE SEQUENCE</scope>
    <source>
        <strain evidence="1">ATCC 10970</strain>
    </source>
</reference>
<dbReference type="AlphaFoldDB" id="A0A8A1UET9"/>
<dbReference type="RefSeq" id="WP_030658007.1">
    <property type="nucleotide sequence ID" value="NZ_CP048261.1"/>
</dbReference>
<dbReference type="Proteomes" id="UP000011074">
    <property type="component" value="Chromosome"/>
</dbReference>
<dbReference type="GeneID" id="66852761"/>
<sequence>MLLYGMPLSKITELTTDRLRDGHRSPAALAAELRRPHLPAHPSRKTALLALANDLPAAVLGDLLGISITSAPQWTRRATRDRPATSSDRCEGRAGAVGACLWPPSRCCVVRLA</sequence>
<evidence type="ECO:0000313" key="1">
    <source>
        <dbReference type="EMBL" id="QST79186.1"/>
    </source>
</evidence>
<name>A0A8A1UET9_STRR1</name>
<evidence type="ECO:0000313" key="2">
    <source>
        <dbReference type="Proteomes" id="UP000011074"/>
    </source>
</evidence>
<reference evidence="1" key="3">
    <citation type="journal article" date="2021" name="bioRxiv">
        <title>Bilateral symmetry of linear streptomycete chromosomes.</title>
        <authorList>
            <person name="Algora-Gallardo L."/>
            <person name="Schniete J.K."/>
            <person name="Mark D.R."/>
            <person name="Hunter I.S."/>
            <person name="Herron P.R."/>
        </authorList>
    </citation>
    <scope>NUCLEOTIDE SEQUENCE</scope>
    <source>
        <strain evidence="1">ATCC 10970</strain>
    </source>
</reference>
<dbReference type="EMBL" id="CP048261">
    <property type="protein sequence ID" value="QST79186.1"/>
    <property type="molecule type" value="Genomic_DNA"/>
</dbReference>
<gene>
    <name evidence="1" type="ORF">SRIM_002510</name>
</gene>
<proteinExistence type="predicted"/>
<accession>A0A8A1UET9</accession>
<organism evidence="1 2">
    <name type="scientific">Streptomyces rimosus subsp. rimosus (strain ATCC 10970 / DSM 40260 / JCM 4667 / NRRL 2234)</name>
    <dbReference type="NCBI Taxonomy" id="1265868"/>
    <lineage>
        <taxon>Bacteria</taxon>
        <taxon>Bacillati</taxon>
        <taxon>Actinomycetota</taxon>
        <taxon>Actinomycetes</taxon>
        <taxon>Kitasatosporales</taxon>
        <taxon>Streptomycetaceae</taxon>
        <taxon>Streptomyces</taxon>
    </lineage>
</organism>